<dbReference type="Gene3D" id="3.10.180.10">
    <property type="entry name" value="2,3-Dihydroxybiphenyl 1,2-Dioxygenase, domain 1"/>
    <property type="match status" value="1"/>
</dbReference>
<dbReference type="GO" id="GO:0003677">
    <property type="term" value="F:DNA binding"/>
    <property type="evidence" value="ECO:0007669"/>
    <property type="project" value="UniProtKB-KW"/>
</dbReference>
<reference evidence="5 6" key="1">
    <citation type="submission" date="2020-07" db="EMBL/GenBank/DDBJ databases">
        <title>Streptomyces isolated from Indian soil.</title>
        <authorList>
            <person name="Mandal S."/>
            <person name="Maiti P.K."/>
        </authorList>
    </citation>
    <scope>NUCLEOTIDE SEQUENCE [LARGE SCALE GENOMIC DNA]</scope>
    <source>
        <strain evidence="5 6">PSKA28</strain>
    </source>
</reference>
<feature type="domain" description="HTH merR-type" evidence="3">
    <location>
        <begin position="6"/>
        <end position="76"/>
    </location>
</feature>
<dbReference type="InterPro" id="IPR029068">
    <property type="entry name" value="Glyas_Bleomycin-R_OHBP_Dase"/>
</dbReference>
<dbReference type="Proteomes" id="UP000545761">
    <property type="component" value="Unassembled WGS sequence"/>
</dbReference>
<evidence type="ECO:0000256" key="1">
    <source>
        <dbReference type="ARBA" id="ARBA00023125"/>
    </source>
</evidence>
<feature type="region of interest" description="Disordered" evidence="2">
    <location>
        <begin position="206"/>
        <end position="237"/>
    </location>
</feature>
<dbReference type="PROSITE" id="PS50937">
    <property type="entry name" value="HTH_MERR_2"/>
    <property type="match status" value="1"/>
</dbReference>
<name>A0A7W0I8Y3_9ACTN</name>
<dbReference type="SUPFAM" id="SSF54593">
    <property type="entry name" value="Glyoxalase/Bleomycin resistance protein/Dihydroxybiphenyl dioxygenase"/>
    <property type="match status" value="1"/>
</dbReference>
<dbReference type="Pfam" id="PF13411">
    <property type="entry name" value="MerR_1"/>
    <property type="match status" value="1"/>
</dbReference>
<dbReference type="Pfam" id="PF00903">
    <property type="entry name" value="Glyoxalase"/>
    <property type="match status" value="1"/>
</dbReference>
<dbReference type="InterPro" id="IPR037523">
    <property type="entry name" value="VOC_core"/>
</dbReference>
<feature type="domain" description="VOC" evidence="4">
    <location>
        <begin position="124"/>
        <end position="237"/>
    </location>
</feature>
<dbReference type="Gene3D" id="1.10.1660.10">
    <property type="match status" value="1"/>
</dbReference>
<dbReference type="PROSITE" id="PS51819">
    <property type="entry name" value="VOC"/>
    <property type="match status" value="1"/>
</dbReference>
<dbReference type="AlphaFoldDB" id="A0A7W0I8Y3"/>
<evidence type="ECO:0000256" key="2">
    <source>
        <dbReference type="SAM" id="MobiDB-lite"/>
    </source>
</evidence>
<dbReference type="PANTHER" id="PTHR30204:SF97">
    <property type="entry name" value="MERR FAMILY REGULATORY PROTEIN"/>
    <property type="match status" value="1"/>
</dbReference>
<gene>
    <name evidence="5" type="ORF">H1D24_12895</name>
</gene>
<dbReference type="EMBL" id="JACEHE010000006">
    <property type="protein sequence ID" value="MBA2946683.1"/>
    <property type="molecule type" value="Genomic_DNA"/>
</dbReference>
<dbReference type="InterPro" id="IPR047057">
    <property type="entry name" value="MerR_fam"/>
</dbReference>
<dbReference type="GO" id="GO:0003700">
    <property type="term" value="F:DNA-binding transcription factor activity"/>
    <property type="evidence" value="ECO:0007669"/>
    <property type="project" value="InterPro"/>
</dbReference>
<dbReference type="InterPro" id="IPR009061">
    <property type="entry name" value="DNA-bd_dom_put_sf"/>
</dbReference>
<evidence type="ECO:0000259" key="3">
    <source>
        <dbReference type="PROSITE" id="PS50937"/>
    </source>
</evidence>
<dbReference type="CDD" id="cd01107">
    <property type="entry name" value="HTH_BmrR"/>
    <property type="match status" value="1"/>
</dbReference>
<keyword evidence="1" id="KW-0238">DNA-binding</keyword>
<dbReference type="InterPro" id="IPR004360">
    <property type="entry name" value="Glyas_Fos-R_dOase_dom"/>
</dbReference>
<comment type="caution">
    <text evidence="5">The sequence shown here is derived from an EMBL/GenBank/DDBJ whole genome shotgun (WGS) entry which is preliminary data.</text>
</comment>
<accession>A0A7W0I8Y3</accession>
<dbReference type="PANTHER" id="PTHR30204">
    <property type="entry name" value="REDOX-CYCLING DRUG-SENSING TRANSCRIPTIONAL ACTIVATOR SOXR"/>
    <property type="match status" value="1"/>
</dbReference>
<dbReference type="RefSeq" id="WP_181657603.1">
    <property type="nucleotide sequence ID" value="NZ_JACEHE010000006.1"/>
</dbReference>
<dbReference type="SUPFAM" id="SSF46955">
    <property type="entry name" value="Putative DNA-binding domain"/>
    <property type="match status" value="1"/>
</dbReference>
<sequence length="237" mass="26386">MSNDNLLSIGGFALLSGLSLHALRHYDEVGLLPPAVVDPDTGYRRYRPDQVQRARLIGALRKVDLPLDEVRQVLDDPDPITRKAVLTRHQQELAERAHTLSRMVHTLDHYIEHGVAMPQVTSPRIVQVTINVRSLSEARAFYEHVFAAEFNEEISSFQIGTWPGEEFFLLTVAHEPNHPGPAGPSRFGLLVADLDTVHKRALDAGAAEIEPPADRPWKPRSSCVADPSGNRIDLFQS</sequence>
<protein>
    <submittedName>
        <fullName evidence="5">MerR family transcriptional regulator</fullName>
    </submittedName>
</protein>
<dbReference type="PROSITE" id="PS00552">
    <property type="entry name" value="HTH_MERR_1"/>
    <property type="match status" value="1"/>
</dbReference>
<dbReference type="InterPro" id="IPR000551">
    <property type="entry name" value="MerR-type_HTH_dom"/>
</dbReference>
<dbReference type="CDD" id="cd06587">
    <property type="entry name" value="VOC"/>
    <property type="match status" value="1"/>
</dbReference>
<evidence type="ECO:0000313" key="6">
    <source>
        <dbReference type="Proteomes" id="UP000545761"/>
    </source>
</evidence>
<organism evidence="5 6">
    <name type="scientific">Streptomyces himalayensis subsp. himalayensis</name>
    <dbReference type="NCBI Taxonomy" id="2756131"/>
    <lineage>
        <taxon>Bacteria</taxon>
        <taxon>Bacillati</taxon>
        <taxon>Actinomycetota</taxon>
        <taxon>Actinomycetes</taxon>
        <taxon>Kitasatosporales</taxon>
        <taxon>Streptomycetaceae</taxon>
        <taxon>Streptomyces</taxon>
        <taxon>Streptomyces himalayensis</taxon>
    </lineage>
</organism>
<dbReference type="SMART" id="SM00422">
    <property type="entry name" value="HTH_MERR"/>
    <property type="match status" value="1"/>
</dbReference>
<proteinExistence type="predicted"/>
<evidence type="ECO:0000259" key="4">
    <source>
        <dbReference type="PROSITE" id="PS51819"/>
    </source>
</evidence>
<evidence type="ECO:0000313" key="5">
    <source>
        <dbReference type="EMBL" id="MBA2946683.1"/>
    </source>
</evidence>